<gene>
    <name evidence="2" type="ORF">E2N93_04270</name>
</gene>
<proteinExistence type="predicted"/>
<keyword evidence="1" id="KW-0472">Membrane</keyword>
<dbReference type="RefSeq" id="WP_249376224.1">
    <property type="nucleotide sequence ID" value="NZ_SNUZ01000007.1"/>
</dbReference>
<evidence type="ECO:0000313" key="3">
    <source>
        <dbReference type="Proteomes" id="UP001056693"/>
    </source>
</evidence>
<keyword evidence="3" id="KW-1185">Reference proteome</keyword>
<protein>
    <recommendedName>
        <fullName evidence="4">TrbC/VIRB2 family protein</fullName>
    </recommendedName>
</protein>
<name>A0ABT0NI29_9FIRM</name>
<comment type="caution">
    <text evidence="2">The sequence shown here is derived from an EMBL/GenBank/DDBJ whole genome shotgun (WGS) entry which is preliminary data.</text>
</comment>
<accession>A0ABT0NI29</accession>
<evidence type="ECO:0000313" key="2">
    <source>
        <dbReference type="EMBL" id="MCL3787239.1"/>
    </source>
</evidence>
<organism evidence="2 3">
    <name type="scientific">Ruminococcus bromii</name>
    <dbReference type="NCBI Taxonomy" id="40518"/>
    <lineage>
        <taxon>Bacteria</taxon>
        <taxon>Bacillati</taxon>
        <taxon>Bacillota</taxon>
        <taxon>Clostridia</taxon>
        <taxon>Eubacteriales</taxon>
        <taxon>Oscillospiraceae</taxon>
        <taxon>Ruminococcus</taxon>
    </lineage>
</organism>
<evidence type="ECO:0008006" key="4">
    <source>
        <dbReference type="Google" id="ProtNLM"/>
    </source>
</evidence>
<feature type="transmembrane region" description="Helical" evidence="1">
    <location>
        <begin position="69"/>
        <end position="89"/>
    </location>
</feature>
<feature type="transmembrane region" description="Helical" evidence="1">
    <location>
        <begin position="37"/>
        <end position="57"/>
    </location>
</feature>
<reference evidence="2 3" key="1">
    <citation type="submission" date="2019-03" db="EMBL/GenBank/DDBJ databases">
        <authorList>
            <person name="Molinero N."/>
            <person name="Sanchez B."/>
            <person name="Walker A."/>
            <person name="Duncan S."/>
            <person name="Delgado S."/>
            <person name="Margolles A."/>
        </authorList>
    </citation>
    <scope>NUCLEOTIDE SEQUENCE [LARGE SCALE GENOMIC DNA]</scope>
    <source>
        <strain evidence="2 3">IPLA60002</strain>
    </source>
</reference>
<evidence type="ECO:0000256" key="1">
    <source>
        <dbReference type="SAM" id="Phobius"/>
    </source>
</evidence>
<dbReference type="Proteomes" id="UP001056693">
    <property type="component" value="Unassembled WGS sequence"/>
</dbReference>
<keyword evidence="1" id="KW-1133">Transmembrane helix</keyword>
<sequence>MGNLASRLAVQVTLASTNSYLEQIKNNIVSFLDDVAPYVYVIVAVSLAAVGLVFIFGSDRAKQLAKEKIPYIIVGTLLCLGPTIIAQAITNALSFG</sequence>
<dbReference type="EMBL" id="SNUZ01000007">
    <property type="protein sequence ID" value="MCL3787239.1"/>
    <property type="molecule type" value="Genomic_DNA"/>
</dbReference>
<keyword evidence="1" id="KW-0812">Transmembrane</keyword>